<dbReference type="InterPro" id="IPR027309">
    <property type="entry name" value="P2X_extracellular_dom_sf"/>
</dbReference>
<gene>
    <name evidence="18" type="ORF">MMEN_LOCUS18642</name>
</gene>
<dbReference type="GO" id="GO:0005524">
    <property type="term" value="F:ATP binding"/>
    <property type="evidence" value="ECO:0007669"/>
    <property type="project" value="UniProtKB-KW"/>
</dbReference>
<evidence type="ECO:0000256" key="4">
    <source>
        <dbReference type="ARBA" id="ARBA00022475"/>
    </source>
</evidence>
<dbReference type="AlphaFoldDB" id="A0A8S4BRZ6"/>
<dbReference type="EMBL" id="CAJRST010037777">
    <property type="protein sequence ID" value="CAG6006349.1"/>
    <property type="molecule type" value="Genomic_DNA"/>
</dbReference>
<reference evidence="18" key="1">
    <citation type="submission" date="2021-05" db="EMBL/GenBank/DDBJ databases">
        <authorList>
            <person name="Tigano A."/>
        </authorList>
    </citation>
    <scope>NUCLEOTIDE SEQUENCE</scope>
</reference>
<dbReference type="NCBIfam" id="TIGR00863">
    <property type="entry name" value="P2X"/>
    <property type="match status" value="1"/>
</dbReference>
<sequence>MVLFRERFHGFFQYDTRKYVATQNLSLGLLHRLYQLSILLYIIIWVFFIKKGYQEVDSDLQSSIIIKMKGISMTNITETGPWVWGPEDYVIPPQGEYVMFVVTSFEETPNQKLGHCAESPRVLDGHCRGDEYCVMTGRCLVKDGSSNGTCEIFGWCPTEKAIKQHKAVLKNAENFTIYIKNFIRFPKFTFAKSNILETNDRSYLKKCRYDELRHPYCPIFSLGDIIKKAGSTFQDLATSGASIDVVIKWDCDLDKGSCHPQYSFTRLDNGLSNNSIARGFNFRHARYFRNAAGESSRMLYKVYGIRLNIIVDGKVCSLHLARCLKYW</sequence>
<feature type="binding site" evidence="14">
    <location>
        <begin position="67"/>
        <end position="69"/>
    </location>
    <ligand>
        <name>ATP</name>
        <dbReference type="ChEBI" id="CHEBI:30616"/>
        <note>ligand shared between two neighboring subunits of the homotrimer</note>
    </ligand>
</feature>
<dbReference type="GO" id="GO:0098794">
    <property type="term" value="C:postsynapse"/>
    <property type="evidence" value="ECO:0007669"/>
    <property type="project" value="GOC"/>
</dbReference>
<keyword evidence="4" id="KW-1003">Cell membrane</keyword>
<evidence type="ECO:0000256" key="14">
    <source>
        <dbReference type="PIRSR" id="PIRSR005713-1"/>
    </source>
</evidence>
<evidence type="ECO:0000256" key="9">
    <source>
        <dbReference type="ARBA" id="ARBA00023157"/>
    </source>
</evidence>
<dbReference type="OrthoDB" id="494673at2759"/>
<evidence type="ECO:0000256" key="15">
    <source>
        <dbReference type="PIRSR" id="PIRSR005713-2"/>
    </source>
</evidence>
<dbReference type="GO" id="GO:0070588">
    <property type="term" value="P:calcium ion transmembrane transport"/>
    <property type="evidence" value="ECO:0007669"/>
    <property type="project" value="TreeGrafter"/>
</dbReference>
<keyword evidence="11" id="KW-1071">Ligand-gated ion channel</keyword>
<keyword evidence="8 17" id="KW-0472">Membrane</keyword>
<keyword evidence="14" id="KW-0547">Nucleotide-binding</keyword>
<keyword evidence="19" id="KW-1185">Reference proteome</keyword>
<feature type="disulfide bond" evidence="15">
    <location>
        <begin position="251"/>
        <end position="258"/>
    </location>
</feature>
<evidence type="ECO:0000256" key="2">
    <source>
        <dbReference type="ARBA" id="ARBA00009848"/>
    </source>
</evidence>
<keyword evidence="12" id="KW-0407">Ion channel</keyword>
<keyword evidence="10" id="KW-0325">Glycoprotein</keyword>
<evidence type="ECO:0000256" key="17">
    <source>
        <dbReference type="SAM" id="Phobius"/>
    </source>
</evidence>
<feature type="glycosylation site" description="N-linked (GlcNAc...) asparagine" evidence="16">
    <location>
        <position position="174"/>
    </location>
</feature>
<feature type="disulfide bond" evidence="15">
    <location>
        <begin position="116"/>
        <end position="156"/>
    </location>
</feature>
<protein>
    <submittedName>
        <fullName evidence="18">(Atlantic silverside) hypothetical protein</fullName>
    </submittedName>
</protein>
<dbReference type="InterPro" id="IPR059116">
    <property type="entry name" value="P2X_receptor"/>
</dbReference>
<keyword evidence="6 17" id="KW-1133">Transmembrane helix</keyword>
<feature type="disulfide bond" evidence="15">
    <location>
        <begin position="127"/>
        <end position="139"/>
    </location>
</feature>
<dbReference type="PANTHER" id="PTHR10125">
    <property type="entry name" value="P2X PURINOCEPTOR"/>
    <property type="match status" value="1"/>
</dbReference>
<dbReference type="GO" id="GO:0004931">
    <property type="term" value="F:extracellularly ATP-gated monoatomic cation channel activity"/>
    <property type="evidence" value="ECO:0007669"/>
    <property type="project" value="InterPro"/>
</dbReference>
<feature type="binding site" evidence="14">
    <location>
        <begin position="281"/>
        <end position="283"/>
    </location>
    <ligand>
        <name>ATP</name>
        <dbReference type="ChEBI" id="CHEBI:30616"/>
        <note>ligand shared between two neighboring subunits of the homotrimer</note>
    </ligand>
</feature>
<feature type="transmembrane region" description="Helical" evidence="17">
    <location>
        <begin position="33"/>
        <end position="49"/>
    </location>
</feature>
<feature type="binding site" evidence="14">
    <location>
        <position position="301"/>
    </location>
    <ligand>
        <name>ATP</name>
        <dbReference type="ChEBI" id="CHEBI:30616"/>
        <note>ligand shared between two neighboring subunits of the homotrimer</note>
    </ligand>
</feature>
<evidence type="ECO:0000256" key="8">
    <source>
        <dbReference type="ARBA" id="ARBA00023136"/>
    </source>
</evidence>
<accession>A0A8S4BRZ6</accession>
<evidence type="ECO:0000256" key="16">
    <source>
        <dbReference type="PIRSR" id="PIRSR005713-3"/>
    </source>
</evidence>
<evidence type="ECO:0000256" key="10">
    <source>
        <dbReference type="ARBA" id="ARBA00023180"/>
    </source>
</evidence>
<keyword evidence="14" id="KW-0067">ATP-binding</keyword>
<dbReference type="Gene3D" id="1.10.287.940">
    <property type="entry name" value="atp-gated p2x4 ion channel"/>
    <property type="match status" value="1"/>
</dbReference>
<evidence type="ECO:0000256" key="7">
    <source>
        <dbReference type="ARBA" id="ARBA00023065"/>
    </source>
</evidence>
<keyword evidence="3" id="KW-0813">Transport</keyword>
<evidence type="ECO:0000256" key="11">
    <source>
        <dbReference type="ARBA" id="ARBA00023286"/>
    </source>
</evidence>
<keyword evidence="9 15" id="KW-1015">Disulfide bond</keyword>
<evidence type="ECO:0000256" key="3">
    <source>
        <dbReference type="ARBA" id="ARBA00022448"/>
    </source>
</evidence>
<evidence type="ECO:0000313" key="19">
    <source>
        <dbReference type="Proteomes" id="UP000677803"/>
    </source>
</evidence>
<comment type="caution">
    <text evidence="18">The sequence shown here is derived from an EMBL/GenBank/DDBJ whole genome shotgun (WGS) entry which is preliminary data.</text>
</comment>
<evidence type="ECO:0000256" key="1">
    <source>
        <dbReference type="ARBA" id="ARBA00004651"/>
    </source>
</evidence>
<keyword evidence="7" id="KW-0406">Ion transport</keyword>
<proteinExistence type="inferred from homology"/>
<evidence type="ECO:0000256" key="12">
    <source>
        <dbReference type="ARBA" id="ARBA00023303"/>
    </source>
</evidence>
<keyword evidence="5 17" id="KW-0812">Transmembrane</keyword>
<organism evidence="18 19">
    <name type="scientific">Menidia menidia</name>
    <name type="common">Atlantic silverside</name>
    <dbReference type="NCBI Taxonomy" id="238744"/>
    <lineage>
        <taxon>Eukaryota</taxon>
        <taxon>Metazoa</taxon>
        <taxon>Chordata</taxon>
        <taxon>Craniata</taxon>
        <taxon>Vertebrata</taxon>
        <taxon>Euteleostomi</taxon>
        <taxon>Actinopterygii</taxon>
        <taxon>Neopterygii</taxon>
        <taxon>Teleostei</taxon>
        <taxon>Neoteleostei</taxon>
        <taxon>Acanthomorphata</taxon>
        <taxon>Ovalentaria</taxon>
        <taxon>Atherinomorphae</taxon>
        <taxon>Atheriniformes</taxon>
        <taxon>Atherinopsidae</taxon>
        <taxon>Menidiinae</taxon>
        <taxon>Menidia</taxon>
    </lineage>
</organism>
<dbReference type="Gene3D" id="2.60.490.10">
    <property type="entry name" value="atp-gated p2x4 ion channel domain"/>
    <property type="match status" value="1"/>
</dbReference>
<comment type="similarity">
    <text evidence="2">Belongs to the P2X receptor family.</text>
</comment>
<feature type="binding site" evidence="14">
    <location>
        <position position="176"/>
    </location>
    <ligand>
        <name>ATP</name>
        <dbReference type="ChEBI" id="CHEBI:30616"/>
        <note>ligand shared between two neighboring subunits of the homotrimer</note>
    </ligand>
</feature>
<dbReference type="Pfam" id="PF00864">
    <property type="entry name" value="P2X_receptor"/>
    <property type="match status" value="1"/>
</dbReference>
<dbReference type="PANTHER" id="PTHR10125:SF12">
    <property type="entry name" value="P2X PURINOCEPTOR 5"/>
    <property type="match status" value="1"/>
</dbReference>
<dbReference type="PRINTS" id="PR01307">
    <property type="entry name" value="P2XRECEPTOR"/>
</dbReference>
<dbReference type="GO" id="GO:0005886">
    <property type="term" value="C:plasma membrane"/>
    <property type="evidence" value="ECO:0007669"/>
    <property type="project" value="UniProtKB-SubCell"/>
</dbReference>
<dbReference type="GO" id="GO:0033198">
    <property type="term" value="P:response to ATP"/>
    <property type="evidence" value="ECO:0007669"/>
    <property type="project" value="InterPro"/>
</dbReference>
<evidence type="ECO:0000313" key="18">
    <source>
        <dbReference type="EMBL" id="CAG6006349.1"/>
    </source>
</evidence>
<name>A0A8S4BRZ6_9TELE</name>
<comment type="catalytic activity">
    <reaction evidence="13">
        <text>Ca(2+)(in) = Ca(2+)(out)</text>
        <dbReference type="Rhea" id="RHEA:29671"/>
        <dbReference type="ChEBI" id="CHEBI:29108"/>
    </reaction>
</comment>
<dbReference type="Proteomes" id="UP000677803">
    <property type="component" value="Unassembled WGS sequence"/>
</dbReference>
<evidence type="ECO:0000256" key="13">
    <source>
        <dbReference type="ARBA" id="ARBA00036634"/>
    </source>
</evidence>
<comment type="subcellular location">
    <subcellularLocation>
        <location evidence="1">Cell membrane</location>
        <topology evidence="1">Multi-pass membrane protein</topology>
    </subcellularLocation>
</comment>
<dbReference type="GO" id="GO:0001614">
    <property type="term" value="F:purinergic nucleotide receptor activity"/>
    <property type="evidence" value="ECO:0007669"/>
    <property type="project" value="InterPro"/>
</dbReference>
<dbReference type="PIRSF" id="PIRSF005713">
    <property type="entry name" value="P2X_purinoceptor"/>
    <property type="match status" value="1"/>
</dbReference>
<evidence type="ECO:0000256" key="5">
    <source>
        <dbReference type="ARBA" id="ARBA00022692"/>
    </source>
</evidence>
<dbReference type="FunFam" id="2.60.490.10:FF:000001">
    <property type="entry name" value="P2X purinoceptor"/>
    <property type="match status" value="1"/>
</dbReference>
<feature type="disulfide bond" evidence="15">
    <location>
        <begin position="207"/>
        <end position="217"/>
    </location>
</feature>
<dbReference type="InterPro" id="IPR001429">
    <property type="entry name" value="P2X_purnocptor"/>
</dbReference>
<feature type="disulfide bond" evidence="15">
    <location>
        <begin position="133"/>
        <end position="150"/>
    </location>
</feature>
<evidence type="ECO:0000256" key="6">
    <source>
        <dbReference type="ARBA" id="ARBA00022989"/>
    </source>
</evidence>